<evidence type="ECO:0000313" key="1">
    <source>
        <dbReference type="EMBL" id="KFD69748.1"/>
    </source>
</evidence>
<reference evidence="1" key="1">
    <citation type="journal article" date="2014" name="Nat. Genet.">
        <title>Genome and transcriptome of the porcine whipworm Trichuris suis.</title>
        <authorList>
            <person name="Jex A.R."/>
            <person name="Nejsum P."/>
            <person name="Schwarz E.M."/>
            <person name="Hu L."/>
            <person name="Young N.D."/>
            <person name="Hall R.S."/>
            <person name="Korhonen P.K."/>
            <person name="Liao S."/>
            <person name="Thamsborg S."/>
            <person name="Xia J."/>
            <person name="Xu P."/>
            <person name="Wang S."/>
            <person name="Scheerlinck J.P."/>
            <person name="Hofmann A."/>
            <person name="Sternberg P.W."/>
            <person name="Wang J."/>
            <person name="Gasser R.B."/>
        </authorList>
    </citation>
    <scope>NUCLEOTIDE SEQUENCE [LARGE SCALE GENOMIC DNA]</scope>
    <source>
        <strain evidence="1">DCEP-RM93F</strain>
    </source>
</reference>
<dbReference type="Proteomes" id="UP000030758">
    <property type="component" value="Unassembled WGS sequence"/>
</dbReference>
<gene>
    <name evidence="1" type="ORF">M514_09666</name>
</gene>
<name>A0A085NJV2_9BILA</name>
<organism evidence="1">
    <name type="scientific">Trichuris suis</name>
    <name type="common">pig whipworm</name>
    <dbReference type="NCBI Taxonomy" id="68888"/>
    <lineage>
        <taxon>Eukaryota</taxon>
        <taxon>Metazoa</taxon>
        <taxon>Ecdysozoa</taxon>
        <taxon>Nematoda</taxon>
        <taxon>Enoplea</taxon>
        <taxon>Dorylaimia</taxon>
        <taxon>Trichinellida</taxon>
        <taxon>Trichuridae</taxon>
        <taxon>Trichuris</taxon>
    </lineage>
</organism>
<proteinExistence type="predicted"/>
<sequence>DQYADEENQHCQVYWSAPCYVSHRIYLIRNQRQPSILSFPEMLHRMASANHGKRSSDAATKLRCSKAL</sequence>
<feature type="non-terminal residue" evidence="1">
    <location>
        <position position="68"/>
    </location>
</feature>
<dbReference type="EMBL" id="KL367493">
    <property type="protein sequence ID" value="KFD69748.1"/>
    <property type="molecule type" value="Genomic_DNA"/>
</dbReference>
<protein>
    <submittedName>
        <fullName evidence="1">Uncharacterized protein</fullName>
    </submittedName>
</protein>
<feature type="non-terminal residue" evidence="1">
    <location>
        <position position="1"/>
    </location>
</feature>
<accession>A0A085NJV2</accession>
<dbReference type="AlphaFoldDB" id="A0A085NJV2"/>